<dbReference type="GO" id="GO:0005829">
    <property type="term" value="C:cytosol"/>
    <property type="evidence" value="ECO:0007669"/>
    <property type="project" value="TreeGrafter"/>
</dbReference>
<dbReference type="OrthoDB" id="5689462at2"/>
<dbReference type="EMBL" id="MUYB01000038">
    <property type="protein sequence ID" value="OOS02221.1"/>
    <property type="molecule type" value="Genomic_DNA"/>
</dbReference>
<evidence type="ECO:0000313" key="2">
    <source>
        <dbReference type="Proteomes" id="UP000190023"/>
    </source>
</evidence>
<dbReference type="PANTHER" id="PTHR37519">
    <property type="match status" value="1"/>
</dbReference>
<organism evidence="1 2">
    <name type="scientific">[Haemophilus] felis</name>
    <dbReference type="NCBI Taxonomy" id="123822"/>
    <lineage>
        <taxon>Bacteria</taxon>
        <taxon>Pseudomonadati</taxon>
        <taxon>Pseudomonadota</taxon>
        <taxon>Gammaproteobacteria</taxon>
        <taxon>Pasteurellales</taxon>
        <taxon>Pasteurellaceae</taxon>
    </lineage>
</organism>
<gene>
    <name evidence="1" type="ORF">B0188_08910</name>
</gene>
<dbReference type="AlphaFoldDB" id="A0A1T0AWN4"/>
<dbReference type="Gene3D" id="3.10.180.10">
    <property type="entry name" value="2,3-Dihydroxybiphenyl 1,2-Dioxygenase, domain 1"/>
    <property type="match status" value="1"/>
</dbReference>
<name>A0A1T0AWN4_9PAST</name>
<proteinExistence type="predicted"/>
<protein>
    <submittedName>
        <fullName evidence="1">Metalloprotein</fullName>
    </submittedName>
</protein>
<dbReference type="SUPFAM" id="SSF54593">
    <property type="entry name" value="Glyoxalase/Bleomycin resistance protein/Dihydroxybiphenyl dioxygenase"/>
    <property type="match status" value="1"/>
</dbReference>
<reference evidence="1 2" key="1">
    <citation type="submission" date="2017-02" db="EMBL/GenBank/DDBJ databases">
        <title>Draft genome sequence of Haemophilus felis CCUG 31170 type strain.</title>
        <authorList>
            <person name="Engstrom-Jakobsson H."/>
            <person name="Salva-Serra F."/>
            <person name="Thorell K."/>
            <person name="Gonzales-Siles L."/>
            <person name="Karlsson R."/>
            <person name="Boulund F."/>
            <person name="Engstrand L."/>
            <person name="Kristiansson E."/>
            <person name="Moore E."/>
        </authorList>
    </citation>
    <scope>NUCLEOTIDE SEQUENCE [LARGE SCALE GENOMIC DNA]</scope>
    <source>
        <strain evidence="1 2">CCUG 31170</strain>
    </source>
</reference>
<keyword evidence="2" id="KW-1185">Reference proteome</keyword>
<evidence type="ECO:0000313" key="1">
    <source>
        <dbReference type="EMBL" id="OOS02221.1"/>
    </source>
</evidence>
<accession>A0A1T0AWN4</accession>
<dbReference type="InterPro" id="IPR029068">
    <property type="entry name" value="Glyas_Bleomycin-R_OHBP_Dase"/>
</dbReference>
<dbReference type="STRING" id="123822.B0188_08910"/>
<dbReference type="InterPro" id="IPR010393">
    <property type="entry name" value="DUF991_YecM-like"/>
</dbReference>
<dbReference type="Pfam" id="PF06185">
    <property type="entry name" value="YecM"/>
    <property type="match status" value="1"/>
</dbReference>
<sequence length="195" mass="22607">MQGLSQSNSLFALDKEAEIQFREFERKILELAQQVQVDLAAYTIDHVALRVNSEESAKIWLMKLLKCGKILSDNVVNGRKIYLIELFIPLTFANQQIHIIELPFPKDKTYPQESWEHIEIVLPFLEKETIPCWINRVKQLFLLGNNPILKLKISEPKVEGEQLPNPSIAISFCDQTQNHTCIKIHPYHIKNIIHV</sequence>
<dbReference type="NCBIfam" id="NF008680">
    <property type="entry name" value="PRK11700.1-3"/>
    <property type="match status" value="1"/>
</dbReference>
<comment type="caution">
    <text evidence="1">The sequence shown here is derived from an EMBL/GenBank/DDBJ whole genome shotgun (WGS) entry which is preliminary data.</text>
</comment>
<dbReference type="PANTHER" id="PTHR37519:SF1">
    <property type="entry name" value="DIHYDROXYBIPHENYL DIOXYGENASE DOMAIN-CONTAINING PROTEIN"/>
    <property type="match status" value="1"/>
</dbReference>
<dbReference type="Proteomes" id="UP000190023">
    <property type="component" value="Unassembled WGS sequence"/>
</dbReference>